<dbReference type="GO" id="GO:0005737">
    <property type="term" value="C:cytoplasm"/>
    <property type="evidence" value="ECO:0007669"/>
    <property type="project" value="TreeGrafter"/>
</dbReference>
<dbReference type="RefSeq" id="XP_068367248.1">
    <property type="nucleotide sequence ID" value="XM_068491110.1"/>
</dbReference>
<dbReference type="GeneID" id="94825814"/>
<dbReference type="PANTHER" id="PTHR11668:SF494">
    <property type="entry name" value="PROTEIN PHOSPHATASE, PUTATIVE-RELATED"/>
    <property type="match status" value="1"/>
</dbReference>
<dbReference type="Proteomes" id="UP000179807">
    <property type="component" value="Unassembled WGS sequence"/>
</dbReference>
<name>A0A1J4KTA1_9EUKA</name>
<keyword evidence="1" id="KW-0378">Hydrolase</keyword>
<evidence type="ECO:0000313" key="3">
    <source>
        <dbReference type="EMBL" id="OHT14112.1"/>
    </source>
</evidence>
<dbReference type="VEuPathDB" id="TrichDB:TRFO_03132"/>
<dbReference type="Gene3D" id="3.60.21.10">
    <property type="match status" value="1"/>
</dbReference>
<reference evidence="3" key="1">
    <citation type="submission" date="2016-10" db="EMBL/GenBank/DDBJ databases">
        <authorList>
            <person name="Benchimol M."/>
            <person name="Almeida L.G."/>
            <person name="Vasconcelos A.T."/>
            <person name="Perreira-Neves A."/>
            <person name="Rosa I.A."/>
            <person name="Tasca T."/>
            <person name="Bogo M.R."/>
            <person name="de Souza W."/>
        </authorList>
    </citation>
    <scope>NUCLEOTIDE SEQUENCE [LARGE SCALE GENOMIC DNA]</scope>
    <source>
        <strain evidence="3">K</strain>
    </source>
</reference>
<dbReference type="PRINTS" id="PR00114">
    <property type="entry name" value="STPHPHTASE"/>
</dbReference>
<sequence length="413" mass="47604">MAAEIVLRKYESIFLAPDFKPSRVGREIPIPKFSIFLLKSLIGDSRRKHEHEPQLLHIKGDDIVVVGDLHGNICDLLRILHHHFRRDLLTLVDGNNDVPNYSVADVFNNTQANHHSNLNDNKHVFQGQNNDDDNDEVLGDNVNHNPSHLIEHKNSTNVVNEAGNKRDRRLDTKLLFLGDYVDRGNFSLEVITLLMALELRNPERVFLLRGNHEFQEINNKYGFYQQLVNEYREADRLYEKFNDAFNYFSLAAIVNGCTFAVHGGISPQLKRITQIDTFEKPITNFDDVTVTDMMWSDPSDNSLYNDFMESNRGRGRIFSQSTVLKFFERNGPISRIIRAHQWVKDGVLSLMENAVFTVFSASCYGVHQNPCGILKITRDTFEAIKYPPIFHVDRDKAKKNNRRVNNTNTTNFI</sequence>
<organism evidence="3 4">
    <name type="scientific">Tritrichomonas foetus</name>
    <dbReference type="NCBI Taxonomy" id="1144522"/>
    <lineage>
        <taxon>Eukaryota</taxon>
        <taxon>Metamonada</taxon>
        <taxon>Parabasalia</taxon>
        <taxon>Tritrichomonadida</taxon>
        <taxon>Tritrichomonadidae</taxon>
        <taxon>Tritrichomonas</taxon>
    </lineage>
</organism>
<dbReference type="InterPro" id="IPR004843">
    <property type="entry name" value="Calcineurin-like_PHP"/>
</dbReference>
<comment type="similarity">
    <text evidence="1">Belongs to the PPP phosphatase family.</text>
</comment>
<dbReference type="InterPro" id="IPR050341">
    <property type="entry name" value="PP1_catalytic_subunit"/>
</dbReference>
<dbReference type="GO" id="GO:0004722">
    <property type="term" value="F:protein serine/threonine phosphatase activity"/>
    <property type="evidence" value="ECO:0007669"/>
    <property type="project" value="UniProtKB-EC"/>
</dbReference>
<dbReference type="InterPro" id="IPR029052">
    <property type="entry name" value="Metallo-depent_PP-like"/>
</dbReference>
<dbReference type="InterPro" id="IPR006186">
    <property type="entry name" value="Ser/Thr-sp_prot-phosphatase"/>
</dbReference>
<dbReference type="SUPFAM" id="SSF56300">
    <property type="entry name" value="Metallo-dependent phosphatases"/>
    <property type="match status" value="1"/>
</dbReference>
<evidence type="ECO:0000256" key="1">
    <source>
        <dbReference type="RuleBase" id="RU004273"/>
    </source>
</evidence>
<evidence type="ECO:0000259" key="2">
    <source>
        <dbReference type="PROSITE" id="PS00125"/>
    </source>
</evidence>
<evidence type="ECO:0000313" key="4">
    <source>
        <dbReference type="Proteomes" id="UP000179807"/>
    </source>
</evidence>
<keyword evidence="4" id="KW-1185">Reference proteome</keyword>
<protein>
    <recommendedName>
        <fullName evidence="1">Serine/threonine-protein phosphatase</fullName>
        <ecNumber evidence="1">3.1.3.16</ecNumber>
    </recommendedName>
</protein>
<comment type="catalytic activity">
    <reaction evidence="1">
        <text>O-phospho-L-threonyl-[protein] + H2O = L-threonyl-[protein] + phosphate</text>
        <dbReference type="Rhea" id="RHEA:47004"/>
        <dbReference type="Rhea" id="RHEA-COMP:11060"/>
        <dbReference type="Rhea" id="RHEA-COMP:11605"/>
        <dbReference type="ChEBI" id="CHEBI:15377"/>
        <dbReference type="ChEBI" id="CHEBI:30013"/>
        <dbReference type="ChEBI" id="CHEBI:43474"/>
        <dbReference type="ChEBI" id="CHEBI:61977"/>
        <dbReference type="EC" id="3.1.3.16"/>
    </reaction>
</comment>
<dbReference type="Pfam" id="PF00149">
    <property type="entry name" value="Metallophos"/>
    <property type="match status" value="1"/>
</dbReference>
<accession>A0A1J4KTA1</accession>
<dbReference type="EC" id="3.1.3.16" evidence="1"/>
<dbReference type="PANTHER" id="PTHR11668">
    <property type="entry name" value="SERINE/THREONINE PROTEIN PHOSPHATASE"/>
    <property type="match status" value="1"/>
</dbReference>
<dbReference type="CDD" id="cd00144">
    <property type="entry name" value="MPP_PPP_family"/>
    <property type="match status" value="1"/>
</dbReference>
<gene>
    <name evidence="3" type="ORF">TRFO_03132</name>
</gene>
<feature type="domain" description="Serine/threonine specific protein phosphatases" evidence="2">
    <location>
        <begin position="208"/>
        <end position="213"/>
    </location>
</feature>
<dbReference type="GO" id="GO:0005634">
    <property type="term" value="C:nucleus"/>
    <property type="evidence" value="ECO:0007669"/>
    <property type="project" value="TreeGrafter"/>
</dbReference>
<proteinExistence type="inferred from homology"/>
<dbReference type="AlphaFoldDB" id="A0A1J4KTA1"/>
<comment type="caution">
    <text evidence="3">The sequence shown here is derived from an EMBL/GenBank/DDBJ whole genome shotgun (WGS) entry which is preliminary data.</text>
</comment>
<dbReference type="SMART" id="SM00156">
    <property type="entry name" value="PP2Ac"/>
    <property type="match status" value="1"/>
</dbReference>
<dbReference type="EMBL" id="MLAK01000421">
    <property type="protein sequence ID" value="OHT14112.1"/>
    <property type="molecule type" value="Genomic_DNA"/>
</dbReference>
<dbReference type="PROSITE" id="PS00125">
    <property type="entry name" value="SER_THR_PHOSPHATASE"/>
    <property type="match status" value="1"/>
</dbReference>